<keyword evidence="6 7" id="KW-0472">Membrane</keyword>
<evidence type="ECO:0000256" key="1">
    <source>
        <dbReference type="ARBA" id="ARBA00004651"/>
    </source>
</evidence>
<dbReference type="EMBL" id="CP073721">
    <property type="protein sequence ID" value="UWZ39098.1"/>
    <property type="molecule type" value="Genomic_DNA"/>
</dbReference>
<keyword evidence="4 7" id="KW-0812">Transmembrane</keyword>
<dbReference type="Proteomes" id="UP001058271">
    <property type="component" value="Chromosome"/>
</dbReference>
<reference evidence="9" key="1">
    <citation type="submission" date="2021-04" db="EMBL/GenBank/DDBJ databases">
        <title>Biosynthetic gene clusters of Dactylosporangioum roseum.</title>
        <authorList>
            <person name="Hartkoorn R.C."/>
            <person name="Beaudoing E."/>
            <person name="Hot D."/>
            <person name="Moureu S."/>
        </authorList>
    </citation>
    <scope>NUCLEOTIDE SEQUENCE</scope>
    <source>
        <strain evidence="9">NRRL B-16295</strain>
    </source>
</reference>
<feature type="transmembrane region" description="Helical" evidence="7">
    <location>
        <begin position="183"/>
        <end position="209"/>
    </location>
</feature>
<dbReference type="Pfam" id="PF00528">
    <property type="entry name" value="BPD_transp_1"/>
    <property type="match status" value="1"/>
</dbReference>
<evidence type="ECO:0000256" key="4">
    <source>
        <dbReference type="ARBA" id="ARBA00022692"/>
    </source>
</evidence>
<comment type="similarity">
    <text evidence="7">Belongs to the binding-protein-dependent transport system permease family.</text>
</comment>
<dbReference type="InterPro" id="IPR000515">
    <property type="entry name" value="MetI-like"/>
</dbReference>
<comment type="subcellular location">
    <subcellularLocation>
        <location evidence="1 7">Cell membrane</location>
        <topology evidence="1 7">Multi-pass membrane protein</topology>
    </subcellularLocation>
</comment>
<evidence type="ECO:0000256" key="2">
    <source>
        <dbReference type="ARBA" id="ARBA00022448"/>
    </source>
</evidence>
<keyword evidence="3" id="KW-1003">Cell membrane</keyword>
<dbReference type="RefSeq" id="WP_260728498.1">
    <property type="nucleotide sequence ID" value="NZ_CP073721.1"/>
</dbReference>
<accession>A0ABY5ZAK0</accession>
<feature type="transmembrane region" description="Helical" evidence="7">
    <location>
        <begin position="230"/>
        <end position="251"/>
    </location>
</feature>
<evidence type="ECO:0000256" key="3">
    <source>
        <dbReference type="ARBA" id="ARBA00022475"/>
    </source>
</evidence>
<dbReference type="InterPro" id="IPR050366">
    <property type="entry name" value="BP-dependent_transpt_permease"/>
</dbReference>
<dbReference type="PROSITE" id="PS50928">
    <property type="entry name" value="ABC_TM1"/>
    <property type="match status" value="1"/>
</dbReference>
<feature type="domain" description="ABC transmembrane type-1" evidence="8">
    <location>
        <begin position="50"/>
        <end position="252"/>
    </location>
</feature>
<dbReference type="SUPFAM" id="SSF161098">
    <property type="entry name" value="MetI-like"/>
    <property type="match status" value="1"/>
</dbReference>
<evidence type="ECO:0000256" key="6">
    <source>
        <dbReference type="ARBA" id="ARBA00023136"/>
    </source>
</evidence>
<evidence type="ECO:0000259" key="8">
    <source>
        <dbReference type="PROSITE" id="PS50928"/>
    </source>
</evidence>
<feature type="transmembrane region" description="Helical" evidence="7">
    <location>
        <begin position="54"/>
        <end position="75"/>
    </location>
</feature>
<dbReference type="InterPro" id="IPR035906">
    <property type="entry name" value="MetI-like_sf"/>
</dbReference>
<organism evidence="9 10">
    <name type="scientific">Dactylosporangium roseum</name>
    <dbReference type="NCBI Taxonomy" id="47989"/>
    <lineage>
        <taxon>Bacteria</taxon>
        <taxon>Bacillati</taxon>
        <taxon>Actinomycetota</taxon>
        <taxon>Actinomycetes</taxon>
        <taxon>Micromonosporales</taxon>
        <taxon>Micromonosporaceae</taxon>
        <taxon>Dactylosporangium</taxon>
    </lineage>
</organism>
<protein>
    <submittedName>
        <fullName evidence="9">ABC transporter permease</fullName>
    </submittedName>
</protein>
<dbReference type="PANTHER" id="PTHR43386:SF1">
    <property type="entry name" value="D,D-DIPEPTIDE TRANSPORT SYSTEM PERMEASE PROTEIN DDPC-RELATED"/>
    <property type="match status" value="1"/>
</dbReference>
<evidence type="ECO:0000256" key="7">
    <source>
        <dbReference type="RuleBase" id="RU363032"/>
    </source>
</evidence>
<name>A0ABY5ZAK0_9ACTN</name>
<evidence type="ECO:0000313" key="9">
    <source>
        <dbReference type="EMBL" id="UWZ39098.1"/>
    </source>
</evidence>
<keyword evidence="10" id="KW-1185">Reference proteome</keyword>
<proteinExistence type="inferred from homology"/>
<keyword evidence="2 7" id="KW-0813">Transport</keyword>
<dbReference type="Gene3D" id="1.10.3720.10">
    <property type="entry name" value="MetI-like"/>
    <property type="match status" value="1"/>
</dbReference>
<sequence length="269" mass="28352">MVFLLIATAGQFVGDPYRLVTMGPEAPSWQHWFGTDNLGRDVFARTASGAGTSLLISVGAILLGLILAFPLGLLAGYHQGRRVDGAIMRTLEGVQALPMLVFVMFMLSLMSTTPVHLGPVTLGMEAKLILGIGLGFVPFFARVARAATLVEMQEDYVAGLRVVGVRPRTILLSEISVNVLPPVLVQACLATAIAIFAEGGLSFLGLGVAPPKPTLGNIIGQSGSQIIEGMWWYAALPGLVMVVGILGFNLLGDALTESALGPRVGEERE</sequence>
<gene>
    <name evidence="9" type="ORF">Drose_13250</name>
</gene>
<keyword evidence="5 7" id="KW-1133">Transmembrane helix</keyword>
<dbReference type="PANTHER" id="PTHR43386">
    <property type="entry name" value="OLIGOPEPTIDE TRANSPORT SYSTEM PERMEASE PROTEIN APPC"/>
    <property type="match status" value="1"/>
</dbReference>
<dbReference type="CDD" id="cd06261">
    <property type="entry name" value="TM_PBP2"/>
    <property type="match status" value="1"/>
</dbReference>
<evidence type="ECO:0000313" key="10">
    <source>
        <dbReference type="Proteomes" id="UP001058271"/>
    </source>
</evidence>
<evidence type="ECO:0000256" key="5">
    <source>
        <dbReference type="ARBA" id="ARBA00022989"/>
    </source>
</evidence>
<feature type="transmembrane region" description="Helical" evidence="7">
    <location>
        <begin position="96"/>
        <end position="117"/>
    </location>
</feature>